<dbReference type="HAMAP" id="MF_01974">
    <property type="entry name" value="MetAP_1"/>
    <property type="match status" value="1"/>
</dbReference>
<keyword evidence="5 6" id="KW-0378">Hydrolase</keyword>
<dbReference type="GO" id="GO:0004177">
    <property type="term" value="F:aminopeptidase activity"/>
    <property type="evidence" value="ECO:0007669"/>
    <property type="project" value="UniProtKB-KW"/>
</dbReference>
<comment type="cofactor">
    <cofactor evidence="6">
        <name>Co(2+)</name>
        <dbReference type="ChEBI" id="CHEBI:48828"/>
    </cofactor>
    <cofactor evidence="6">
        <name>Zn(2+)</name>
        <dbReference type="ChEBI" id="CHEBI:29105"/>
    </cofactor>
    <cofactor evidence="6">
        <name>Mn(2+)</name>
        <dbReference type="ChEBI" id="CHEBI:29035"/>
    </cofactor>
    <cofactor evidence="6">
        <name>Fe(2+)</name>
        <dbReference type="ChEBI" id="CHEBI:29033"/>
    </cofactor>
    <text evidence="6">Binds 2 divalent metal cations per subunit. Has a high-affinity and a low affinity metal-binding site. The true nature of the physiological cofactor is under debate. The enzyme is active with cobalt, zinc, manganese or divalent iron ions. Most likely, methionine aminopeptidases function as mononuclear Fe(2+)-metalloproteases under physiological conditions, and the catalytically relevant metal-binding site has been assigned to the histidine-containing high-affinity site.</text>
</comment>
<evidence type="ECO:0000313" key="10">
    <source>
        <dbReference type="Proteomes" id="UP000654345"/>
    </source>
</evidence>
<dbReference type="InterPro" id="IPR000994">
    <property type="entry name" value="Pept_M24"/>
</dbReference>
<keyword evidence="10" id="KW-1185">Reference proteome</keyword>
<keyword evidence="2 6" id="KW-0031">Aminopeptidase</keyword>
<evidence type="ECO:0000256" key="4">
    <source>
        <dbReference type="ARBA" id="ARBA00022723"/>
    </source>
</evidence>
<comment type="caution">
    <text evidence="6">Lacks conserved residue(s) required for the propagation of feature annotation.</text>
</comment>
<dbReference type="InterPro" id="IPR001714">
    <property type="entry name" value="Pept_M24_MAP"/>
</dbReference>
<comment type="subunit">
    <text evidence="6">Monomer.</text>
</comment>
<comment type="similarity">
    <text evidence="6">Belongs to the peptidase M24A family. Methionine aminopeptidase type 1 subfamily.</text>
</comment>
<feature type="binding site" evidence="6">
    <location>
        <position position="240"/>
    </location>
    <ligand>
        <name>a divalent metal cation</name>
        <dbReference type="ChEBI" id="CHEBI:60240"/>
        <label>2</label>
        <note>catalytic</note>
    </ligand>
</feature>
<comment type="caution">
    <text evidence="9">The sequence shown here is derived from an EMBL/GenBank/DDBJ whole genome shotgun (WGS) entry which is preliminary data.</text>
</comment>
<feature type="domain" description="Peptidase M24" evidence="8">
    <location>
        <begin position="13"/>
        <end position="247"/>
    </location>
</feature>
<dbReference type="Pfam" id="PF00557">
    <property type="entry name" value="Peptidase_M24"/>
    <property type="match status" value="1"/>
</dbReference>
<accession>A0ABQ3UKQ7</accession>
<dbReference type="InterPro" id="IPR036005">
    <property type="entry name" value="Creatinase/aminopeptidase-like"/>
</dbReference>
<dbReference type="Gene3D" id="3.90.230.10">
    <property type="entry name" value="Creatinase/methionine aminopeptidase superfamily"/>
    <property type="match status" value="1"/>
</dbReference>
<feature type="binding site" evidence="6">
    <location>
        <position position="81"/>
    </location>
    <ligand>
        <name>substrate</name>
    </ligand>
</feature>
<evidence type="ECO:0000256" key="3">
    <source>
        <dbReference type="ARBA" id="ARBA00022670"/>
    </source>
</evidence>
<gene>
    <name evidence="9" type="primary">map_1</name>
    <name evidence="6" type="synonym">map</name>
    <name evidence="9" type="ORF">KSB_14520</name>
</gene>
<evidence type="ECO:0000256" key="5">
    <source>
        <dbReference type="ARBA" id="ARBA00022801"/>
    </source>
</evidence>
<evidence type="ECO:0000256" key="2">
    <source>
        <dbReference type="ARBA" id="ARBA00022438"/>
    </source>
</evidence>
<name>A0ABQ3UKQ7_9CHLR</name>
<sequence>MQYSLKSDKEIAAMRQAGLVVWQAHQVAAPLMKPGISTAEIDAAIEQCILEHQATALFKGVPGKVPFPASSCISVNEQIVHGIPGARRLQEGDVVSVDIGAKLNGWCGDAATTYAIGAVDPRAQRLLEVTEGALHLAIEQLTKCRTWSQVARKMQEYVEHAGFTVIEGLVGHGIGQEMWEPPQVPNYYTRQFQIKHDFVLQPGLVIAIEPMVSYVSNTFRQLPDHWTLVTNDGSPSAHFEHTIALTKKGPQVLTAGPNGKAWGVS</sequence>
<feature type="binding site" evidence="6">
    <location>
        <position position="109"/>
    </location>
    <ligand>
        <name>a divalent metal cation</name>
        <dbReference type="ChEBI" id="CHEBI:60240"/>
        <label>1</label>
    </ligand>
</feature>
<evidence type="ECO:0000256" key="7">
    <source>
        <dbReference type="RuleBase" id="RU003653"/>
    </source>
</evidence>
<reference evidence="9 10" key="1">
    <citation type="journal article" date="2021" name="Int. J. Syst. Evol. Microbiol.">
        <title>Reticulibacter mediterranei gen. nov., sp. nov., within the new family Reticulibacteraceae fam. nov., and Ktedonospora formicarum gen. nov., sp. nov., Ktedonobacter robiniae sp. nov., Dictyobacter formicarum sp. nov. and Dictyobacter arantiisoli sp. nov., belonging to the class Ktedonobacteria.</title>
        <authorList>
            <person name="Yabe S."/>
            <person name="Zheng Y."/>
            <person name="Wang C.M."/>
            <person name="Sakai Y."/>
            <person name="Abe K."/>
            <person name="Yokota A."/>
            <person name="Donadio S."/>
            <person name="Cavaletti L."/>
            <person name="Monciardini P."/>
        </authorList>
    </citation>
    <scope>NUCLEOTIDE SEQUENCE [LARGE SCALE GENOMIC DNA]</scope>
    <source>
        <strain evidence="9 10">SOSP1-30</strain>
    </source>
</reference>
<feature type="binding site" evidence="6">
    <location>
        <position position="98"/>
    </location>
    <ligand>
        <name>a divalent metal cation</name>
        <dbReference type="ChEBI" id="CHEBI:60240"/>
        <label>1</label>
    </ligand>
</feature>
<dbReference type="EMBL" id="BNJG01000001">
    <property type="protein sequence ID" value="GHO52977.1"/>
    <property type="molecule type" value="Genomic_DNA"/>
</dbReference>
<dbReference type="PRINTS" id="PR00599">
    <property type="entry name" value="MAPEPTIDASE"/>
</dbReference>
<comment type="function">
    <text evidence="1 6">Removes the N-terminal methionine from nascent proteins. The N-terminal methionine is often cleaved when the second residue in the primary sequence is small and uncharged (Met-Ala-, Cys, Gly, Pro, Ser, Thr, or Val). Requires deformylation of the N(alpha)-formylated initiator methionine before it can be hydrolyzed.</text>
</comment>
<evidence type="ECO:0000313" key="9">
    <source>
        <dbReference type="EMBL" id="GHO52977.1"/>
    </source>
</evidence>
<dbReference type="CDD" id="cd01086">
    <property type="entry name" value="MetAP1"/>
    <property type="match status" value="1"/>
</dbReference>
<protein>
    <recommendedName>
        <fullName evidence="6 7">Methionine aminopeptidase</fullName>
        <shortName evidence="6">MAP</shortName>
        <shortName evidence="6">MetAP</shortName>
        <ecNumber evidence="6 7">3.4.11.18</ecNumber>
    </recommendedName>
    <alternativeName>
        <fullName evidence="6">Peptidase M</fullName>
    </alternativeName>
</protein>
<dbReference type="EC" id="3.4.11.18" evidence="6 7"/>
<keyword evidence="3 6" id="KW-0645">Protease</keyword>
<dbReference type="PANTHER" id="PTHR43330:SF27">
    <property type="entry name" value="METHIONINE AMINOPEPTIDASE"/>
    <property type="match status" value="1"/>
</dbReference>
<dbReference type="SUPFAM" id="SSF55920">
    <property type="entry name" value="Creatinase/aminopeptidase"/>
    <property type="match status" value="1"/>
</dbReference>
<dbReference type="Proteomes" id="UP000654345">
    <property type="component" value="Unassembled WGS sequence"/>
</dbReference>
<feature type="binding site" evidence="6">
    <location>
        <position position="209"/>
    </location>
    <ligand>
        <name>a divalent metal cation</name>
        <dbReference type="ChEBI" id="CHEBI:60240"/>
        <label>2</label>
        <note>catalytic</note>
    </ligand>
</feature>
<evidence type="ECO:0000256" key="1">
    <source>
        <dbReference type="ARBA" id="ARBA00002521"/>
    </source>
</evidence>
<proteinExistence type="inferred from homology"/>
<keyword evidence="4 6" id="KW-0479">Metal-binding</keyword>
<evidence type="ECO:0000259" key="8">
    <source>
        <dbReference type="Pfam" id="PF00557"/>
    </source>
</evidence>
<feature type="binding site" evidence="6">
    <location>
        <position position="109"/>
    </location>
    <ligand>
        <name>a divalent metal cation</name>
        <dbReference type="ChEBI" id="CHEBI:60240"/>
        <label>2</label>
        <note>catalytic</note>
    </ligand>
</feature>
<dbReference type="NCBIfam" id="TIGR00500">
    <property type="entry name" value="met_pdase_I"/>
    <property type="match status" value="1"/>
</dbReference>
<dbReference type="RefSeq" id="WP_201369831.1">
    <property type="nucleotide sequence ID" value="NZ_BNJG01000001.1"/>
</dbReference>
<organism evidence="9 10">
    <name type="scientific">Ktedonobacter robiniae</name>
    <dbReference type="NCBI Taxonomy" id="2778365"/>
    <lineage>
        <taxon>Bacteria</taxon>
        <taxon>Bacillati</taxon>
        <taxon>Chloroflexota</taxon>
        <taxon>Ktedonobacteria</taxon>
        <taxon>Ktedonobacterales</taxon>
        <taxon>Ktedonobacteraceae</taxon>
        <taxon>Ktedonobacter</taxon>
    </lineage>
</organism>
<evidence type="ECO:0000256" key="6">
    <source>
        <dbReference type="HAMAP-Rule" id="MF_01974"/>
    </source>
</evidence>
<comment type="catalytic activity">
    <reaction evidence="6 7">
        <text>Release of N-terminal amino acids, preferentially methionine, from peptides and arylamides.</text>
        <dbReference type="EC" id="3.4.11.18"/>
    </reaction>
</comment>
<dbReference type="PANTHER" id="PTHR43330">
    <property type="entry name" value="METHIONINE AMINOPEPTIDASE"/>
    <property type="match status" value="1"/>
</dbReference>
<dbReference type="InterPro" id="IPR002467">
    <property type="entry name" value="Pept_M24A_MAP1"/>
</dbReference>
<feature type="binding site" evidence="6">
    <location>
        <position position="172"/>
    </location>
    <ligand>
        <name>a divalent metal cation</name>
        <dbReference type="ChEBI" id="CHEBI:60240"/>
        <label>2</label>
        <note>catalytic</note>
    </ligand>
</feature>
<feature type="binding site" evidence="6">
    <location>
        <position position="240"/>
    </location>
    <ligand>
        <name>a divalent metal cation</name>
        <dbReference type="ChEBI" id="CHEBI:60240"/>
        <label>1</label>
    </ligand>
</feature>